<dbReference type="Proteomes" id="UP001589607">
    <property type="component" value="Unassembled WGS sequence"/>
</dbReference>
<comment type="caution">
    <text evidence="1">The sequence shown here is derived from an EMBL/GenBank/DDBJ whole genome shotgun (WGS) entry which is preliminary data.</text>
</comment>
<dbReference type="RefSeq" id="WP_236455627.1">
    <property type="nucleotide sequence ID" value="NZ_CBCSGE010000002.1"/>
</dbReference>
<gene>
    <name evidence="1" type="ORF">ACFFVF_08165</name>
</gene>
<accession>A0ABV5GM76</accession>
<organism evidence="1 2">
    <name type="scientific">Flavobacterium jumunjinense</name>
    <dbReference type="NCBI Taxonomy" id="998845"/>
    <lineage>
        <taxon>Bacteria</taxon>
        <taxon>Pseudomonadati</taxon>
        <taxon>Bacteroidota</taxon>
        <taxon>Flavobacteriia</taxon>
        <taxon>Flavobacteriales</taxon>
        <taxon>Flavobacteriaceae</taxon>
        <taxon>Flavobacterium</taxon>
    </lineage>
</organism>
<sequence>MFRKIIKYLVLLCSIFLIGYQTLFSNIVDCQSLDYQNNTENHIADENVTNPLLSGELNVRVSLPKFDKGKHKLLAIDCDDEEEDRICFRKETTLDAFSKLTCTKCLSDYFSYYIKSRFLFFKRFINFYSFRIFIILQVFRI</sequence>
<name>A0ABV5GM76_9FLAO</name>
<evidence type="ECO:0000313" key="2">
    <source>
        <dbReference type="Proteomes" id="UP001589607"/>
    </source>
</evidence>
<proteinExistence type="predicted"/>
<protein>
    <recommendedName>
        <fullName evidence="3">Transmembrane protein</fullName>
    </recommendedName>
</protein>
<evidence type="ECO:0008006" key="3">
    <source>
        <dbReference type="Google" id="ProtNLM"/>
    </source>
</evidence>
<keyword evidence="2" id="KW-1185">Reference proteome</keyword>
<reference evidence="1 2" key="1">
    <citation type="submission" date="2024-09" db="EMBL/GenBank/DDBJ databases">
        <authorList>
            <person name="Sun Q."/>
            <person name="Mori K."/>
        </authorList>
    </citation>
    <scope>NUCLEOTIDE SEQUENCE [LARGE SCALE GENOMIC DNA]</scope>
    <source>
        <strain evidence="1 2">CECT 7955</strain>
    </source>
</reference>
<dbReference type="EMBL" id="JBHMEY010000018">
    <property type="protein sequence ID" value="MFB9096484.1"/>
    <property type="molecule type" value="Genomic_DNA"/>
</dbReference>
<evidence type="ECO:0000313" key="1">
    <source>
        <dbReference type="EMBL" id="MFB9096484.1"/>
    </source>
</evidence>